<evidence type="ECO:0000256" key="2">
    <source>
        <dbReference type="SAM" id="Phobius"/>
    </source>
</evidence>
<proteinExistence type="predicted"/>
<feature type="transmembrane region" description="Helical" evidence="2">
    <location>
        <begin position="398"/>
        <end position="417"/>
    </location>
</feature>
<dbReference type="AlphaFoldDB" id="A0A1H9R3Z4"/>
<evidence type="ECO:0000256" key="1">
    <source>
        <dbReference type="SAM" id="MobiDB-lite"/>
    </source>
</evidence>
<sequence length="717" mass="78141">MGVAAAVWVALAVLVLPGFLVAWISGLKTPAAMFAGMPVTFGIVGLAAWFWGLTELPFDWVTFILVWLVVLALAGVWRFMFTMKARRNRAVSWVDALWPGGWRRDSIVDPTWIVPTIGVVTSAWLLISAKLRWLEDLPHDMGNIFQGWDVQWHANTVRFILEEGIASPSRMGELQNIESQAQMLYPSGFHATTALIAEATGWDPIEAVNLMSIVAPAVALPLTMVGVVAVVVGTRSVLFQLGAAIAAIGVYASPVLTWIGDYVGAWPYLAAVALTGVVTAQFVGVVHRHVGAFATTLGFLGVVQLHPSAVTIVALAVGLYWLLHLLFSPAQTRLRDFIWLVAPAAAGVLLYLPQLLSGSEQTEEVSSFVGDESDTLSEAWADSFLMNTRHVDDFFLDWDPTVVLWLALVGALCAVVWRRQVWLLVTYLFFLVITVVSLYPIDGFLGDAATAVGALHYNMAHRLIMPVAIIVFAMAGLGVAVLIRLLTIAPVAVRKDSRGWRRATTAASIVVGLLVGWGAVWWVTETTDYGAQEAFEAPRAEQRMVNDDDRAAFDWLATQPAAYEGLTMGEPADGHSWIYAYNGVPTVSRHYMWPTGGRGSNTDALYWEAHLLGEGKRGAPDAMNEVDEAAAELNVKFYVTSPWSFWAFQKPRWEMLHGLWTADGATPVYRKGNTVIFAVNEAFAPYEIALMKSDAQKAGSDPLPSNVAAVEGLGTTP</sequence>
<dbReference type="STRING" id="1121357.SAMN05661109_00748"/>
<feature type="transmembrane region" description="Helical" evidence="2">
    <location>
        <begin position="60"/>
        <end position="80"/>
    </location>
</feature>
<keyword evidence="2" id="KW-0472">Membrane</keyword>
<feature type="transmembrane region" description="Helical" evidence="2">
    <location>
        <begin position="265"/>
        <end position="283"/>
    </location>
</feature>
<evidence type="ECO:0000313" key="3">
    <source>
        <dbReference type="EMBL" id="SER66683.1"/>
    </source>
</evidence>
<name>A0A1H9R3Z4_9CORY</name>
<keyword evidence="2" id="KW-0812">Transmembrane</keyword>
<feature type="transmembrane region" description="Helical" evidence="2">
    <location>
        <begin position="424"/>
        <end position="441"/>
    </location>
</feature>
<reference evidence="4" key="1">
    <citation type="submission" date="2016-10" db="EMBL/GenBank/DDBJ databases">
        <authorList>
            <person name="Varghese N."/>
            <person name="Submissions S."/>
        </authorList>
    </citation>
    <scope>NUCLEOTIDE SEQUENCE [LARGE SCALE GENOMIC DNA]</scope>
    <source>
        <strain evidence="4">DSM 20524</strain>
    </source>
</reference>
<feature type="transmembrane region" description="Helical" evidence="2">
    <location>
        <begin position="210"/>
        <end position="231"/>
    </location>
</feature>
<accession>A0A1H9R3Z4</accession>
<organism evidence="3 4">
    <name type="scientific">Corynebacterium cystitidis DSM 20524</name>
    <dbReference type="NCBI Taxonomy" id="1121357"/>
    <lineage>
        <taxon>Bacteria</taxon>
        <taxon>Bacillati</taxon>
        <taxon>Actinomycetota</taxon>
        <taxon>Actinomycetes</taxon>
        <taxon>Mycobacteriales</taxon>
        <taxon>Corynebacteriaceae</taxon>
        <taxon>Corynebacterium</taxon>
    </lineage>
</organism>
<keyword evidence="4" id="KW-1185">Reference proteome</keyword>
<keyword evidence="2" id="KW-1133">Transmembrane helix</keyword>
<feature type="transmembrane region" description="Helical" evidence="2">
    <location>
        <begin position="461"/>
        <end position="483"/>
    </location>
</feature>
<feature type="transmembrane region" description="Helical" evidence="2">
    <location>
        <begin position="31"/>
        <end position="54"/>
    </location>
</feature>
<dbReference type="EMBL" id="FOGQ01000002">
    <property type="protein sequence ID" value="SER66683.1"/>
    <property type="molecule type" value="Genomic_DNA"/>
</dbReference>
<dbReference type="RefSeq" id="WP_092256339.1">
    <property type="nucleotide sequence ID" value="NZ_CP047199.1"/>
</dbReference>
<dbReference type="InterPro" id="IPR046671">
    <property type="entry name" value="DUF6541"/>
</dbReference>
<gene>
    <name evidence="3" type="ORF">SAMN05661109_00748</name>
</gene>
<feature type="transmembrane region" description="Helical" evidence="2">
    <location>
        <begin position="337"/>
        <end position="356"/>
    </location>
</feature>
<feature type="transmembrane region" description="Helical" evidence="2">
    <location>
        <begin position="238"/>
        <end position="259"/>
    </location>
</feature>
<evidence type="ECO:0000313" key="4">
    <source>
        <dbReference type="Proteomes" id="UP000198929"/>
    </source>
</evidence>
<dbReference type="Proteomes" id="UP000198929">
    <property type="component" value="Unassembled WGS sequence"/>
</dbReference>
<feature type="transmembrane region" description="Helical" evidence="2">
    <location>
        <begin position="6"/>
        <end position="24"/>
    </location>
</feature>
<protein>
    <submittedName>
        <fullName evidence="3">Uncharacterized protein</fullName>
    </submittedName>
</protein>
<feature type="transmembrane region" description="Helical" evidence="2">
    <location>
        <begin position="503"/>
        <end position="523"/>
    </location>
</feature>
<feature type="region of interest" description="Disordered" evidence="1">
    <location>
        <begin position="697"/>
        <end position="717"/>
    </location>
</feature>
<feature type="transmembrane region" description="Helical" evidence="2">
    <location>
        <begin position="312"/>
        <end position="330"/>
    </location>
</feature>
<dbReference type="Pfam" id="PF20176">
    <property type="entry name" value="DUF6541"/>
    <property type="match status" value="1"/>
</dbReference>